<keyword evidence="2" id="KW-0560">Oxidoreductase</keyword>
<dbReference type="PANTHER" id="PTHR44196">
    <property type="entry name" value="DEHYDROGENASE/REDUCTASE SDR FAMILY MEMBER 7B"/>
    <property type="match status" value="1"/>
</dbReference>
<dbReference type="Gene3D" id="3.40.50.720">
    <property type="entry name" value="NAD(P)-binding Rossmann-like Domain"/>
    <property type="match status" value="1"/>
</dbReference>
<dbReference type="NCBIfam" id="NF005495">
    <property type="entry name" value="PRK07109.1"/>
    <property type="match status" value="1"/>
</dbReference>
<sequence length="344" mass="36472">MATQQARRQTVVVTGASAGVGRAVACAFARHGWNVGLIARGEAGLRGVAAAVEAAGGRALAFSADVADAEQMAQAADAVAEAFGGIDVWVNNAMVTVYAPVQETAAAEFARVTDVTYLGSVHGTLAALRHMVPRDRGTIVQIGSALAYRSIPIQAAYCAAKAATRGFTDSLRSELLHDRSRVRLTMVHLPAVNTPQFDWARSVLPRRPEPVAPVYQPEAIARHVFQAARTAPRELWVGAPTWKAILGNMLVPGWIDGYLARTGYQGEPTTVAAERSRPDNLYEPVDTDPGAHGRFGAQAAGRVAAIDPRWLKLGLAALLGTVAGATLFAAEAQGRADRRLDRPR</sequence>
<dbReference type="PANTHER" id="PTHR44196:SF1">
    <property type="entry name" value="DEHYDROGENASE_REDUCTASE SDR FAMILY MEMBER 7B"/>
    <property type="match status" value="1"/>
</dbReference>
<dbReference type="InterPro" id="IPR020904">
    <property type="entry name" value="Sc_DH/Rdtase_CS"/>
</dbReference>
<comment type="caution">
    <text evidence="5">The sequence shown here is derived from an EMBL/GenBank/DDBJ whole genome shotgun (WGS) entry which is preliminary data.</text>
</comment>
<evidence type="ECO:0000256" key="3">
    <source>
        <dbReference type="RuleBase" id="RU000363"/>
    </source>
</evidence>
<dbReference type="Pfam" id="PF00106">
    <property type="entry name" value="adh_short"/>
    <property type="match status" value="1"/>
</dbReference>
<evidence type="ECO:0000256" key="1">
    <source>
        <dbReference type="ARBA" id="ARBA00006484"/>
    </source>
</evidence>
<feature type="domain" description="Ketoreductase" evidence="4">
    <location>
        <begin position="9"/>
        <end position="195"/>
    </location>
</feature>
<proteinExistence type="inferred from homology"/>
<reference evidence="5" key="2">
    <citation type="submission" date="2021-08" db="EMBL/GenBank/DDBJ databases">
        <authorList>
            <person name="Tani A."/>
            <person name="Ola A."/>
            <person name="Ogura Y."/>
            <person name="Katsura K."/>
            <person name="Hayashi T."/>
        </authorList>
    </citation>
    <scope>NUCLEOTIDE SEQUENCE</scope>
    <source>
        <strain evidence="5">DSM 23632</strain>
    </source>
</reference>
<evidence type="ECO:0000313" key="5">
    <source>
        <dbReference type="EMBL" id="GJE60138.1"/>
    </source>
</evidence>
<dbReference type="PRINTS" id="PR00080">
    <property type="entry name" value="SDRFAMILY"/>
</dbReference>
<evidence type="ECO:0000256" key="2">
    <source>
        <dbReference type="ARBA" id="ARBA00023002"/>
    </source>
</evidence>
<dbReference type="RefSeq" id="WP_238182711.1">
    <property type="nucleotide sequence ID" value="NZ_BPRB01000119.1"/>
</dbReference>
<dbReference type="PRINTS" id="PR00081">
    <property type="entry name" value="GDHRDH"/>
</dbReference>
<dbReference type="InterPro" id="IPR057326">
    <property type="entry name" value="KR_dom"/>
</dbReference>
<dbReference type="EMBL" id="BPRB01000119">
    <property type="protein sequence ID" value="GJE60138.1"/>
    <property type="molecule type" value="Genomic_DNA"/>
</dbReference>
<evidence type="ECO:0000259" key="4">
    <source>
        <dbReference type="SMART" id="SM00822"/>
    </source>
</evidence>
<name>A0ABQ4TZG9_9HYPH</name>
<dbReference type="Proteomes" id="UP001055057">
    <property type="component" value="Unassembled WGS sequence"/>
</dbReference>
<protein>
    <submittedName>
        <fullName evidence="5">3-phenylpropionate-dihydrodiol/cinnamic acid-dihydrodiol dehydrogenase</fullName>
    </submittedName>
</protein>
<reference evidence="5" key="1">
    <citation type="journal article" date="2021" name="Front. Microbiol.">
        <title>Comprehensive Comparative Genomics and Phenotyping of Methylobacterium Species.</title>
        <authorList>
            <person name="Alessa O."/>
            <person name="Ogura Y."/>
            <person name="Fujitani Y."/>
            <person name="Takami H."/>
            <person name="Hayashi T."/>
            <person name="Sahin N."/>
            <person name="Tani A."/>
        </authorList>
    </citation>
    <scope>NUCLEOTIDE SEQUENCE</scope>
    <source>
        <strain evidence="5">DSM 23632</strain>
    </source>
</reference>
<dbReference type="SMART" id="SM00822">
    <property type="entry name" value="PKS_KR"/>
    <property type="match status" value="1"/>
</dbReference>
<keyword evidence="6" id="KW-1185">Reference proteome</keyword>
<comment type="similarity">
    <text evidence="1 3">Belongs to the short-chain dehydrogenases/reductases (SDR) family.</text>
</comment>
<dbReference type="PROSITE" id="PS00061">
    <property type="entry name" value="ADH_SHORT"/>
    <property type="match status" value="1"/>
</dbReference>
<dbReference type="SUPFAM" id="SSF51735">
    <property type="entry name" value="NAD(P)-binding Rossmann-fold domains"/>
    <property type="match status" value="1"/>
</dbReference>
<organism evidence="5 6">
    <name type="scientific">Methylobacterium trifolii</name>
    <dbReference type="NCBI Taxonomy" id="1003092"/>
    <lineage>
        <taxon>Bacteria</taxon>
        <taxon>Pseudomonadati</taxon>
        <taxon>Pseudomonadota</taxon>
        <taxon>Alphaproteobacteria</taxon>
        <taxon>Hyphomicrobiales</taxon>
        <taxon>Methylobacteriaceae</taxon>
        <taxon>Methylobacterium</taxon>
    </lineage>
</organism>
<evidence type="ECO:0000313" key="6">
    <source>
        <dbReference type="Proteomes" id="UP001055057"/>
    </source>
</evidence>
<dbReference type="InterPro" id="IPR036291">
    <property type="entry name" value="NAD(P)-bd_dom_sf"/>
</dbReference>
<accession>A0ABQ4TZG9</accession>
<dbReference type="InterPro" id="IPR002347">
    <property type="entry name" value="SDR_fam"/>
</dbReference>
<gene>
    <name evidence="5" type="primary">hcaB_3</name>
    <name evidence="5" type="ORF">MPOCJGCO_2248</name>
</gene>